<dbReference type="GO" id="GO:0005524">
    <property type="term" value="F:ATP binding"/>
    <property type="evidence" value="ECO:0007669"/>
    <property type="project" value="UniProtKB-KW"/>
</dbReference>
<feature type="domain" description="GGDEF" evidence="12">
    <location>
        <begin position="507"/>
        <end position="654"/>
    </location>
</feature>
<keyword evidence="7" id="KW-0378">Hydrolase</keyword>
<dbReference type="Pfam" id="PF22335">
    <property type="entry name" value="Cas10-Cmr2_palm2"/>
    <property type="match status" value="1"/>
</dbReference>
<dbReference type="PANTHER" id="PTHR36528">
    <property type="entry name" value="CRISPR SYSTEM SINGLE-STRAND-SPECIFIC DEOXYRIBONUCLEASE CAS10/CSM1 (SUBTYPE III-A)"/>
    <property type="match status" value="1"/>
</dbReference>
<dbReference type="InterPro" id="IPR054767">
    <property type="entry name" value="Cas10-Cmr2_palm2"/>
</dbReference>
<dbReference type="RefSeq" id="WP_181739202.1">
    <property type="nucleotide sequence ID" value="NZ_JACEOL010000023.1"/>
</dbReference>
<dbReference type="PROSITE" id="PS50887">
    <property type="entry name" value="GGDEF"/>
    <property type="match status" value="1"/>
</dbReference>
<evidence type="ECO:0000259" key="12">
    <source>
        <dbReference type="PROSITE" id="PS50887"/>
    </source>
</evidence>
<evidence type="ECO:0000256" key="3">
    <source>
        <dbReference type="ARBA" id="ARBA00022679"/>
    </source>
</evidence>
<proteinExistence type="inferred from homology"/>
<keyword evidence="3" id="KW-0808">Transferase</keyword>
<dbReference type="GO" id="GO:0051607">
    <property type="term" value="P:defense response to virus"/>
    <property type="evidence" value="ECO:0007669"/>
    <property type="project" value="UniProtKB-KW"/>
</dbReference>
<evidence type="ECO:0000256" key="1">
    <source>
        <dbReference type="ARBA" id="ARBA00005700"/>
    </source>
</evidence>
<keyword evidence="5" id="KW-0547">Nucleotide-binding</keyword>
<dbReference type="GO" id="GO:0004519">
    <property type="term" value="F:endonuclease activity"/>
    <property type="evidence" value="ECO:0007669"/>
    <property type="project" value="UniProtKB-KW"/>
</dbReference>
<evidence type="ECO:0000256" key="6">
    <source>
        <dbReference type="ARBA" id="ARBA00022759"/>
    </source>
</evidence>
<evidence type="ECO:0000256" key="10">
    <source>
        <dbReference type="ARBA" id="ARBA00023118"/>
    </source>
</evidence>
<dbReference type="InterPro" id="IPR013408">
    <property type="entry name" value="Cas10/Csm1"/>
</dbReference>
<dbReference type="InterPro" id="IPR052117">
    <property type="entry name" value="Cas10/Csm1_subtype-III-A"/>
</dbReference>
<keyword evidence="14" id="KW-1185">Reference proteome</keyword>
<accession>A0A7W2AQK5</accession>
<dbReference type="Proteomes" id="UP000538292">
    <property type="component" value="Unassembled WGS sequence"/>
</dbReference>
<name>A0A7W2AQK5_9BACL</name>
<evidence type="ECO:0000256" key="4">
    <source>
        <dbReference type="ARBA" id="ARBA00022722"/>
    </source>
</evidence>
<evidence type="ECO:0000256" key="5">
    <source>
        <dbReference type="ARBA" id="ARBA00022741"/>
    </source>
</evidence>
<evidence type="ECO:0000256" key="2">
    <source>
        <dbReference type="ARBA" id="ARBA00014333"/>
    </source>
</evidence>
<dbReference type="NCBIfam" id="TIGR02578">
    <property type="entry name" value="cas_TM1811_Csm1"/>
    <property type="match status" value="1"/>
</dbReference>
<organism evidence="13 14">
    <name type="scientific">Thermoactinomyces mirandus</name>
    <dbReference type="NCBI Taxonomy" id="2756294"/>
    <lineage>
        <taxon>Bacteria</taxon>
        <taxon>Bacillati</taxon>
        <taxon>Bacillota</taxon>
        <taxon>Bacilli</taxon>
        <taxon>Bacillales</taxon>
        <taxon>Thermoactinomycetaceae</taxon>
        <taxon>Thermoactinomyces</taxon>
    </lineage>
</organism>
<dbReference type="AlphaFoldDB" id="A0A7W2AQK5"/>
<dbReference type="GO" id="GO:0004527">
    <property type="term" value="F:exonuclease activity"/>
    <property type="evidence" value="ECO:0007669"/>
    <property type="project" value="UniProtKB-KW"/>
</dbReference>
<comment type="caution">
    <text evidence="13">The sequence shown here is derived from an EMBL/GenBank/DDBJ whole genome shotgun (WGS) entry which is preliminary data.</text>
</comment>
<evidence type="ECO:0000256" key="7">
    <source>
        <dbReference type="ARBA" id="ARBA00022801"/>
    </source>
</evidence>
<evidence type="ECO:0000256" key="8">
    <source>
        <dbReference type="ARBA" id="ARBA00022839"/>
    </source>
</evidence>
<dbReference type="PANTHER" id="PTHR36528:SF1">
    <property type="entry name" value="CRISPR SYSTEM SINGLE-STRAND-SPECIFIC DEOXYRIBONUCLEASE CAS10_CSM1 (SUBTYPE III-A)"/>
    <property type="match status" value="1"/>
</dbReference>
<dbReference type="InterPro" id="IPR041062">
    <property type="entry name" value="Csm1_B"/>
</dbReference>
<dbReference type="InterPro" id="IPR043128">
    <property type="entry name" value="Rev_trsase/Diguanyl_cyclase"/>
</dbReference>
<evidence type="ECO:0000313" key="14">
    <source>
        <dbReference type="Proteomes" id="UP000538292"/>
    </source>
</evidence>
<dbReference type="GO" id="GO:0016740">
    <property type="term" value="F:transferase activity"/>
    <property type="evidence" value="ECO:0007669"/>
    <property type="project" value="UniProtKB-KW"/>
</dbReference>
<reference evidence="13 14" key="1">
    <citation type="submission" date="2020-07" db="EMBL/GenBank/DDBJ databases">
        <title>Thermoactinomyces phylogeny.</title>
        <authorList>
            <person name="Dunlap C."/>
        </authorList>
    </citation>
    <scope>NUCLEOTIDE SEQUENCE [LARGE SCALE GENOMIC DNA]</scope>
    <source>
        <strain evidence="13 14">AMNI-1</strain>
    </source>
</reference>
<dbReference type="InterPro" id="IPR000160">
    <property type="entry name" value="GGDEF_dom"/>
</dbReference>
<dbReference type="Pfam" id="PF18211">
    <property type="entry name" value="Csm1_B"/>
    <property type="match status" value="1"/>
</dbReference>
<keyword evidence="10" id="KW-0051">Antiviral defense</keyword>
<comment type="similarity">
    <text evidence="1">Belongs to the CRISPR-associated Cas10/Csm1 family.</text>
</comment>
<keyword evidence="8" id="KW-0269">Exonuclease</keyword>
<evidence type="ECO:0000313" key="13">
    <source>
        <dbReference type="EMBL" id="MBA4602059.1"/>
    </source>
</evidence>
<keyword evidence="9" id="KW-0067">ATP-binding</keyword>
<sequence>MNHDLLAAASVYPLLRWFKQSLDAESYQQLIGNLRSYRGCIDGERACAYMDDAGRYLRNRNHFDQMNIGDERLGQAFLLIKALQTLGAEQMAAKNRERLESVFAQIELEKEFKASLYYPMQTLSVTDIFPEPEPMETPEEVQRHATAFAADLQDAWCCNAKQPSVLITGLQRVIDHYAWCIPAGDHGQQAVSLAEVCKQLCALTAAWSASSAAEENRIVLVVGDLSGIQRYIFDIAQTGTGGVAKRLRARSFFLGVLSDIIAHKILHAFDLPLANMILSSGGKFYILLPGGKETEQFLLSFQQELDRWMLEEYLGELVCNLVHVEVEAAELRTADRLLERLSRKLQRRKSSQLAGAFQSAGEWNEEAFVQKGHNPLSRCKCCKKFTAPHGDLCRICAADEKLGRRLPSANYIVFRIGKSEDIPGFMVMDNYYVDVLEDQPVESDNIYLVYELNRFDREMKYNLPVTTKYMANYVPVADQDLSINEEKIDPGHPLPFTFIADQAKGQKQLACLKADVDMLGSVFVFGLKKENDSVLLPQISTLSKMLELFFSGWLNEQMKRNYQHVYTVFSGGDDLFLIGPWNEIIPLAIDLRKSFARYVGKNPNLSLSAGITVCKPRLPIVRQAEWTENELDHAKQSSSIERPHGRNQISIFNWAMTWGRFESFWQEAQQLGEMWNENKIASAFLFRLLKYAEQYKSYKEKGDISGLRFYPRLAYDLSRNFTDKSDEEAKHWAQRFLTLADDHPLEKVEPLIRLSRLFRASN</sequence>
<keyword evidence="4" id="KW-0540">Nuclease</keyword>
<keyword evidence="6" id="KW-0255">Endonuclease</keyword>
<dbReference type="EMBL" id="JACEOL010000023">
    <property type="protein sequence ID" value="MBA4602059.1"/>
    <property type="molecule type" value="Genomic_DNA"/>
</dbReference>
<evidence type="ECO:0000256" key="11">
    <source>
        <dbReference type="ARBA" id="ARBA00032922"/>
    </source>
</evidence>
<evidence type="ECO:0000256" key="9">
    <source>
        <dbReference type="ARBA" id="ARBA00022840"/>
    </source>
</evidence>
<dbReference type="Gene3D" id="3.30.70.270">
    <property type="match status" value="1"/>
</dbReference>
<gene>
    <name evidence="13" type="primary">cas10</name>
    <name evidence="13" type="ORF">H2C83_06955</name>
</gene>
<protein>
    <recommendedName>
        <fullName evidence="2">CRISPR system single-strand-specific deoxyribonuclease Cas10/Csm1 (subtype III-A)</fullName>
    </recommendedName>
    <alternativeName>
        <fullName evidence="11">Cyclic oligoadenylate synthase</fullName>
    </alternativeName>
</protein>